<sequence length="162" mass="18111">MTGARRKGRNAEACGACTSQRLNAHWAERISKKSRRPTQNRPMKRLAESRWQLWMDESMRLGAFSGAGAMFLNGHDNRIRGRSDAYRTACSYRAESVAMEMGLDAAYGPAGRFSESGGHCASMFSHRVVERNELVNKVRVHENEFTHAYGAWITDAVTGALK</sequence>
<keyword evidence="2" id="KW-1185">Reference proteome</keyword>
<gene>
    <name evidence="1" type="ORF">TCIL3000_0_40560</name>
</gene>
<comment type="caution">
    <text evidence="1">The sequence shown here is derived from an EMBL/GenBank/DDBJ whole genome shotgun (WGS) entry which is preliminary data.</text>
</comment>
<accession>F9W7W6</accession>
<reference evidence="2" key="1">
    <citation type="submission" date="2011-07" db="EMBL/GenBank/DDBJ databases">
        <title>Divergent evolution of antigenic variation in African trypanosomes.</title>
        <authorList>
            <person name="Jackson A.P."/>
            <person name="Berry A."/>
            <person name="Allison H.C."/>
            <person name="Burton P."/>
            <person name="Anderson J."/>
            <person name="Aslett M."/>
            <person name="Brown R."/>
            <person name="Corton N."/>
            <person name="Harris D."/>
            <person name="Hauser H."/>
            <person name="Gamble J."/>
            <person name="Gilderthorp R."/>
            <person name="McQuillan J."/>
            <person name="Quail M.A."/>
            <person name="Sanders M."/>
            <person name="Van Tonder A."/>
            <person name="Ginger M.L."/>
            <person name="Donelson J.E."/>
            <person name="Field M.C."/>
            <person name="Barry J.D."/>
            <person name="Berriman M."/>
            <person name="Hertz-Fowler C."/>
        </authorList>
    </citation>
    <scope>NUCLEOTIDE SEQUENCE [LARGE SCALE GENOMIC DNA]</scope>
    <source>
        <strain evidence="2">IL3000</strain>
    </source>
</reference>
<evidence type="ECO:0000313" key="2">
    <source>
        <dbReference type="Proteomes" id="UP000000702"/>
    </source>
</evidence>
<reference evidence="1 2" key="2">
    <citation type="journal article" date="2012" name="Proc. Natl. Acad. Sci. U.S.A.">
        <title>Antigenic diversity is generated by distinct evolutionary mechanisms in African trypanosome species.</title>
        <authorList>
            <person name="Jackson A.P."/>
            <person name="Berry A."/>
            <person name="Aslett M."/>
            <person name="Allison H.C."/>
            <person name="Burton P."/>
            <person name="Vavrova-Anderson J."/>
            <person name="Brown R."/>
            <person name="Browne H."/>
            <person name="Corton N."/>
            <person name="Hauser H."/>
            <person name="Gamble J."/>
            <person name="Gilderthorp R."/>
            <person name="Marcello L."/>
            <person name="McQuillan J."/>
            <person name="Otto T.D."/>
            <person name="Quail M.A."/>
            <person name="Sanders M.J."/>
            <person name="van Tonder A."/>
            <person name="Ginger M.L."/>
            <person name="Field M.C."/>
            <person name="Barry J.D."/>
            <person name="Hertz-Fowler C."/>
            <person name="Berriman M."/>
        </authorList>
    </citation>
    <scope>NUCLEOTIDE SEQUENCE [LARGE SCALE GENOMIC DNA]</scope>
    <source>
        <strain evidence="1 2">IL3000</strain>
    </source>
</reference>
<evidence type="ECO:0000313" key="1">
    <source>
        <dbReference type="EMBL" id="CCD13288.1"/>
    </source>
</evidence>
<dbReference type="Proteomes" id="UP000000702">
    <property type="component" value="Unassembled WGS sequence"/>
</dbReference>
<dbReference type="VEuPathDB" id="TriTrypDB:TcIL3000_0_40560"/>
<protein>
    <submittedName>
        <fullName evidence="1">WGS project CAEQ00000000 data, annotated contig 1665</fullName>
    </submittedName>
</protein>
<dbReference type="EMBL" id="CAEQ01001092">
    <property type="protein sequence ID" value="CCD13288.1"/>
    <property type="molecule type" value="Genomic_DNA"/>
</dbReference>
<organism evidence="1 2">
    <name type="scientific">Trypanosoma congolense (strain IL3000)</name>
    <dbReference type="NCBI Taxonomy" id="1068625"/>
    <lineage>
        <taxon>Eukaryota</taxon>
        <taxon>Discoba</taxon>
        <taxon>Euglenozoa</taxon>
        <taxon>Kinetoplastea</taxon>
        <taxon>Metakinetoplastina</taxon>
        <taxon>Trypanosomatida</taxon>
        <taxon>Trypanosomatidae</taxon>
        <taxon>Trypanosoma</taxon>
        <taxon>Nannomonas</taxon>
    </lineage>
</organism>
<dbReference type="AlphaFoldDB" id="F9W7W6"/>
<proteinExistence type="predicted"/>
<name>F9W7W6_TRYCI</name>